<sequence>MMKILLVLCCTLLLTSCKENATNTLLNTYQQRLANVLEITPADTLPLNLPIYPDTRSLKQPVADIRMGLLDAYELRQCGLFQLIAERNSVLGKVQDQTRQLRYELLFLKQLNHCLTMLNSNSTSELQSQLNDIYQQKQQQLPLVIWNMVFTGKEWRQQFTLGHQLLEPQQFGGYIETVAAFNYLDTLTTTMTSQNISQALVTLTPNHIEQLLYHQQQIHNTQYLGQLFYSMAQITAELNTITAQLTQHENNVICGKNINQQQAQYLRNVFYKYYVNDIQPYLSKLQSQYQQLQPYLDSLYTILIQHHDQPPAMMTLYARYYFQGEVQRQFQQATIEHVRYWQRLFKRCQFKVGHQ</sequence>
<organism evidence="2 3">
    <name type="scientific">Photobacterium phosphoreum</name>
    <dbReference type="NCBI Taxonomy" id="659"/>
    <lineage>
        <taxon>Bacteria</taxon>
        <taxon>Pseudomonadati</taxon>
        <taxon>Pseudomonadota</taxon>
        <taxon>Gammaproteobacteria</taxon>
        <taxon>Vibrionales</taxon>
        <taxon>Vibrionaceae</taxon>
        <taxon>Photobacterium</taxon>
    </lineage>
</organism>
<feature type="chain" id="PRO_5043431145" evidence="1">
    <location>
        <begin position="22"/>
        <end position="355"/>
    </location>
</feature>
<comment type="caution">
    <text evidence="2">The sequence shown here is derived from an EMBL/GenBank/DDBJ whole genome shotgun (WGS) entry which is preliminary data.</text>
</comment>
<evidence type="ECO:0000313" key="2">
    <source>
        <dbReference type="EMBL" id="MCF2300201.1"/>
    </source>
</evidence>
<dbReference type="EMBL" id="WMCP01000001">
    <property type="protein sequence ID" value="MCF2300201.1"/>
    <property type="molecule type" value="Genomic_DNA"/>
</dbReference>
<keyword evidence="1" id="KW-0732">Signal</keyword>
<dbReference type="PROSITE" id="PS51257">
    <property type="entry name" value="PROKAR_LIPOPROTEIN"/>
    <property type="match status" value="1"/>
</dbReference>
<dbReference type="Pfam" id="PF11279">
    <property type="entry name" value="DUF3080"/>
    <property type="match status" value="1"/>
</dbReference>
<protein>
    <submittedName>
        <fullName evidence="2">DUF3080 family protein</fullName>
    </submittedName>
</protein>
<evidence type="ECO:0000313" key="3">
    <source>
        <dbReference type="Proteomes" id="UP000813876"/>
    </source>
</evidence>
<proteinExistence type="predicted"/>
<feature type="signal peptide" evidence="1">
    <location>
        <begin position="1"/>
        <end position="21"/>
    </location>
</feature>
<dbReference type="RefSeq" id="WP_232573543.1">
    <property type="nucleotide sequence ID" value="NZ_WMCP01000001.1"/>
</dbReference>
<dbReference type="InterPro" id="IPR021431">
    <property type="entry name" value="DUF3080"/>
</dbReference>
<dbReference type="AlphaFoldDB" id="A0AAW4ZQ43"/>
<gene>
    <name evidence="2" type="ORF">GLP33_00410</name>
</gene>
<evidence type="ECO:0000256" key="1">
    <source>
        <dbReference type="SAM" id="SignalP"/>
    </source>
</evidence>
<dbReference type="Proteomes" id="UP000813876">
    <property type="component" value="Unassembled WGS sequence"/>
</dbReference>
<reference evidence="2" key="1">
    <citation type="submission" date="2019-11" db="EMBL/GenBank/DDBJ databases">
        <title>Comparative genomics of photobacteria reveal adaptation to distinct habitats.</title>
        <authorList>
            <person name="Fuertes-Perez S."/>
            <person name="Hilgarth M."/>
            <person name="Vogel R.F."/>
        </authorList>
    </citation>
    <scope>NUCLEOTIDE SEQUENCE</scope>
    <source>
        <strain evidence="2">TMW2.2145</strain>
    </source>
</reference>
<accession>A0AAW4ZQ43</accession>
<name>A0AAW4ZQ43_PHOPO</name>